<name>A0A915KRL7_ROMCU</name>
<reference evidence="2" key="1">
    <citation type="submission" date="2022-11" db="UniProtKB">
        <authorList>
            <consortium name="WormBaseParasite"/>
        </authorList>
    </citation>
    <scope>IDENTIFICATION</scope>
</reference>
<evidence type="ECO:0000313" key="1">
    <source>
        <dbReference type="Proteomes" id="UP000887565"/>
    </source>
</evidence>
<proteinExistence type="predicted"/>
<protein>
    <submittedName>
        <fullName evidence="2">Uncharacterized protein</fullName>
    </submittedName>
</protein>
<dbReference type="Proteomes" id="UP000887565">
    <property type="component" value="Unplaced"/>
</dbReference>
<organism evidence="1 2">
    <name type="scientific">Romanomermis culicivorax</name>
    <name type="common">Nematode worm</name>
    <dbReference type="NCBI Taxonomy" id="13658"/>
    <lineage>
        <taxon>Eukaryota</taxon>
        <taxon>Metazoa</taxon>
        <taxon>Ecdysozoa</taxon>
        <taxon>Nematoda</taxon>
        <taxon>Enoplea</taxon>
        <taxon>Dorylaimia</taxon>
        <taxon>Mermithida</taxon>
        <taxon>Mermithoidea</taxon>
        <taxon>Mermithidae</taxon>
        <taxon>Romanomermis</taxon>
    </lineage>
</organism>
<dbReference type="AlphaFoldDB" id="A0A915KRL7"/>
<keyword evidence="1" id="KW-1185">Reference proteome</keyword>
<evidence type="ECO:0000313" key="2">
    <source>
        <dbReference type="WBParaSite" id="nRc.2.0.1.t41407-RA"/>
    </source>
</evidence>
<accession>A0A915KRL7</accession>
<dbReference type="WBParaSite" id="nRc.2.0.1.t41407-RA">
    <property type="protein sequence ID" value="nRc.2.0.1.t41407-RA"/>
    <property type="gene ID" value="nRc.2.0.1.g41407"/>
</dbReference>
<sequence>MKKDVPTDSTNDAATTAAAANNKLSSVNALIGEELRAALFRIVFGVLAILQNTCFKSKIE</sequence>